<organism evidence="2">
    <name type="scientific">hydrothermal vent metagenome</name>
    <dbReference type="NCBI Taxonomy" id="652676"/>
    <lineage>
        <taxon>unclassified sequences</taxon>
        <taxon>metagenomes</taxon>
        <taxon>ecological metagenomes</taxon>
    </lineage>
</organism>
<dbReference type="AlphaFoldDB" id="A0A3B0UQ81"/>
<accession>A0A3B0UQ81</accession>
<protein>
    <recommendedName>
        <fullName evidence="3">DUF420 domain-containing protein</fullName>
    </recommendedName>
</protein>
<evidence type="ECO:0008006" key="3">
    <source>
        <dbReference type="Google" id="ProtNLM"/>
    </source>
</evidence>
<feature type="transmembrane region" description="Helical" evidence="1">
    <location>
        <begin position="12"/>
        <end position="35"/>
    </location>
</feature>
<gene>
    <name evidence="2" type="ORF">MNBD_CHLOROFLEXI01-1503</name>
</gene>
<keyword evidence="1" id="KW-0812">Transmembrane</keyword>
<dbReference type="InterPro" id="IPR007352">
    <property type="entry name" value="DUF420"/>
</dbReference>
<dbReference type="Pfam" id="PF04238">
    <property type="entry name" value="DUF420"/>
    <property type="match status" value="1"/>
</dbReference>
<sequence length="143" mass="16143">MLSSDGFLAPASYFAADLALVGEIILYVLICVAVVAQRRGNYRLHDWIQTPVVLFNFFFIFAIMVLSLRFENVPSGFVERPFEPFYLVVVIHAVLGAVAQLLAIYCLLAGHKILPRKIGTLKYWMWATFATWTAAVIMGVYTY</sequence>
<evidence type="ECO:0000313" key="2">
    <source>
        <dbReference type="EMBL" id="VAW31310.1"/>
    </source>
</evidence>
<feature type="transmembrane region" description="Helical" evidence="1">
    <location>
        <begin position="123"/>
        <end position="141"/>
    </location>
</feature>
<dbReference type="EMBL" id="UOEU01000196">
    <property type="protein sequence ID" value="VAW31310.1"/>
    <property type="molecule type" value="Genomic_DNA"/>
</dbReference>
<keyword evidence="1" id="KW-1133">Transmembrane helix</keyword>
<name>A0A3B0UQ81_9ZZZZ</name>
<evidence type="ECO:0000256" key="1">
    <source>
        <dbReference type="SAM" id="Phobius"/>
    </source>
</evidence>
<reference evidence="2" key="1">
    <citation type="submission" date="2018-06" db="EMBL/GenBank/DDBJ databases">
        <authorList>
            <person name="Zhirakovskaya E."/>
        </authorList>
    </citation>
    <scope>NUCLEOTIDE SEQUENCE</scope>
</reference>
<feature type="transmembrane region" description="Helical" evidence="1">
    <location>
        <begin position="47"/>
        <end position="66"/>
    </location>
</feature>
<keyword evidence="1" id="KW-0472">Membrane</keyword>
<feature type="non-terminal residue" evidence="2">
    <location>
        <position position="143"/>
    </location>
</feature>
<feature type="transmembrane region" description="Helical" evidence="1">
    <location>
        <begin position="86"/>
        <end position="111"/>
    </location>
</feature>
<proteinExistence type="predicted"/>